<gene>
    <name evidence="1" type="ORF">SAMN05444277_11837</name>
</gene>
<dbReference type="InterPro" id="IPR027405">
    <property type="entry name" value="YidB-like"/>
</dbReference>
<evidence type="ECO:0008006" key="3">
    <source>
        <dbReference type="Google" id="ProtNLM"/>
    </source>
</evidence>
<proteinExistence type="predicted"/>
<dbReference type="SUPFAM" id="SSF140804">
    <property type="entry name" value="YidB-like"/>
    <property type="match status" value="1"/>
</dbReference>
<evidence type="ECO:0000313" key="2">
    <source>
        <dbReference type="Proteomes" id="UP000199031"/>
    </source>
</evidence>
<evidence type="ECO:0000313" key="1">
    <source>
        <dbReference type="EMBL" id="SFQ53359.1"/>
    </source>
</evidence>
<dbReference type="Proteomes" id="UP000199031">
    <property type="component" value="Unassembled WGS sequence"/>
</dbReference>
<protein>
    <recommendedName>
        <fullName evidence="3">DUF937 domain-containing protein</fullName>
    </recommendedName>
</protein>
<dbReference type="STRING" id="1465490.SAMN05444277_11837"/>
<keyword evidence="2" id="KW-1185">Reference proteome</keyword>
<accession>A0A1I5ZA53</accession>
<organism evidence="1 2">
    <name type="scientific">Parafilimonas terrae</name>
    <dbReference type="NCBI Taxonomy" id="1465490"/>
    <lineage>
        <taxon>Bacteria</taxon>
        <taxon>Pseudomonadati</taxon>
        <taxon>Bacteroidota</taxon>
        <taxon>Chitinophagia</taxon>
        <taxon>Chitinophagales</taxon>
        <taxon>Chitinophagaceae</taxon>
        <taxon>Parafilimonas</taxon>
    </lineage>
</organism>
<name>A0A1I5ZA53_9BACT</name>
<reference evidence="1 2" key="1">
    <citation type="submission" date="2016-10" db="EMBL/GenBank/DDBJ databases">
        <authorList>
            <person name="de Groot N.N."/>
        </authorList>
    </citation>
    <scope>NUCLEOTIDE SEQUENCE [LARGE SCALE GENOMIC DNA]</scope>
    <source>
        <strain evidence="1 2">DSM 28286</strain>
    </source>
</reference>
<dbReference type="AlphaFoldDB" id="A0A1I5ZA53"/>
<dbReference type="EMBL" id="FOXQ01000018">
    <property type="protein sequence ID" value="SFQ53359.1"/>
    <property type="molecule type" value="Genomic_DNA"/>
</dbReference>
<sequence length="176" mass="19104">MYIITITGGKTFLHLHNRAISGTFRLIWYSYSIAVRKDNDMFDKILELVKEHFENNPEIKSKLTDEQKDAVATEVATHLTTGLTNHEALPGGTGGILSMLENAGSADNPLTNAMESGLINSLACKFGLSHAVTGAIAEALPGLLQKFALRAKDPNDKNITTTDITRPINDKTIPAI</sequence>